<dbReference type="PANTHER" id="PTHR40050:SF1">
    <property type="entry name" value="INNER SPORE COAT PROTEIN H"/>
    <property type="match status" value="1"/>
</dbReference>
<reference evidence="1 2" key="1">
    <citation type="submission" date="2016-08" db="EMBL/GenBank/DDBJ databases">
        <title>A Parts List for Fungal Cellulosomes Revealed by Comparative Genomics.</title>
        <authorList>
            <consortium name="DOE Joint Genome Institute"/>
            <person name="Haitjema C.H."/>
            <person name="Gilmore S.P."/>
            <person name="Henske J.K."/>
            <person name="Solomon K.V."/>
            <person name="De Groot R."/>
            <person name="Kuo A."/>
            <person name="Mondo S.J."/>
            <person name="Salamov A.A."/>
            <person name="Labutti K."/>
            <person name="Zhao Z."/>
            <person name="Chiniquy J."/>
            <person name="Barry K."/>
            <person name="Brewer H.M."/>
            <person name="Purvine S.O."/>
            <person name="Wright A.T."/>
            <person name="Boxma B."/>
            <person name="Van Alen T."/>
            <person name="Hackstein J.H."/>
            <person name="Baker S.E."/>
            <person name="Grigoriev I.V."/>
            <person name="O'Malley M.A."/>
        </authorList>
    </citation>
    <scope>NUCLEOTIDE SEQUENCE [LARGE SCALE GENOMIC DNA]</scope>
    <source>
        <strain evidence="1 2">G1</strain>
    </source>
</reference>
<feature type="non-terminal residue" evidence="1">
    <location>
        <position position="399"/>
    </location>
</feature>
<organism evidence="1 2">
    <name type="scientific">Neocallimastix californiae</name>
    <dbReference type="NCBI Taxonomy" id="1754190"/>
    <lineage>
        <taxon>Eukaryota</taxon>
        <taxon>Fungi</taxon>
        <taxon>Fungi incertae sedis</taxon>
        <taxon>Chytridiomycota</taxon>
        <taxon>Chytridiomycota incertae sedis</taxon>
        <taxon>Neocallimastigomycetes</taxon>
        <taxon>Neocallimastigales</taxon>
        <taxon>Neocallimastigaceae</taxon>
        <taxon>Neocallimastix</taxon>
    </lineage>
</organism>
<dbReference type="Pfam" id="PF08757">
    <property type="entry name" value="CotH"/>
    <property type="match status" value="1"/>
</dbReference>
<dbReference type="PANTHER" id="PTHR40050">
    <property type="entry name" value="INNER SPORE COAT PROTEIN H"/>
    <property type="match status" value="1"/>
</dbReference>
<dbReference type="InterPro" id="IPR014867">
    <property type="entry name" value="Spore_coat_CotH_CotH2/3/7"/>
</dbReference>
<evidence type="ECO:0008006" key="3">
    <source>
        <dbReference type="Google" id="ProtNLM"/>
    </source>
</evidence>
<gene>
    <name evidence="1" type="ORF">LY90DRAFT_330314</name>
</gene>
<accession>A0A1Y2BV27</accession>
<dbReference type="AlphaFoldDB" id="A0A1Y2BV27"/>
<dbReference type="OrthoDB" id="10267127at2759"/>
<comment type="caution">
    <text evidence="1">The sequence shown here is derived from an EMBL/GenBank/DDBJ whole genome shotgun (WGS) entry which is preliminary data.</text>
</comment>
<dbReference type="Proteomes" id="UP000193920">
    <property type="component" value="Unassembled WGS sequence"/>
</dbReference>
<dbReference type="EMBL" id="MCOG01000136">
    <property type="protein sequence ID" value="ORY38487.1"/>
    <property type="molecule type" value="Genomic_DNA"/>
</dbReference>
<evidence type="ECO:0000313" key="1">
    <source>
        <dbReference type="EMBL" id="ORY38487.1"/>
    </source>
</evidence>
<feature type="non-terminal residue" evidence="1">
    <location>
        <position position="1"/>
    </location>
</feature>
<proteinExistence type="predicted"/>
<protein>
    <recommendedName>
        <fullName evidence="3">Coth-domain-containing protein</fullName>
    </recommendedName>
</protein>
<name>A0A1Y2BV27_9FUNG</name>
<sequence length="399" mass="45870">ESFSRKATSDNTLNDFFDRKYTVKEHPLLPKAFETFDGYKKSKLFDDTFVSTILVEVSQNELDAIYENPQDETKLTAKVIYVSPYNIRVFNNAKIGISGQSTIYYEKLSYKLSGLKTDDGSKLFGRSSVKLRAELVDASFVREKTYLDMLSSLGVPSAQSKFTRVFINKKAIGLFLMSDSNTSDDFLKDSFNKGEKSSEPNHVFKADYYPSGGSVGDLVYYGDSSNKYDIYEYKGEEKNVDSRRKIKEILVPFLKDLDKYKSTKKINFDIENFLKAMAMEFLGYASDNFWIRPGNFFIYKNTSKNMWYFIDSDFDQSFGHGSPSTALKTSIDNYVTKLNDEIPSSRPIIDNFRKVSSNENYLKNVLKRMLETCFNIKAIGPRIDSFAELLKEDALWDYE</sequence>
<evidence type="ECO:0000313" key="2">
    <source>
        <dbReference type="Proteomes" id="UP000193920"/>
    </source>
</evidence>
<keyword evidence="2" id="KW-1185">Reference proteome</keyword>
<dbReference type="STRING" id="1754190.A0A1Y2BV27"/>